<dbReference type="Proteomes" id="UP001355207">
    <property type="component" value="Chromosome 7"/>
</dbReference>
<feature type="compositionally biased region" description="Pro residues" evidence="1">
    <location>
        <begin position="23"/>
        <end position="34"/>
    </location>
</feature>
<protein>
    <submittedName>
        <fullName evidence="2">Uncharacterized protein</fullName>
    </submittedName>
</protein>
<dbReference type="AlphaFoldDB" id="A0AAX4K156"/>
<name>A0AAX4K156_9TREE</name>
<feature type="compositionally biased region" description="Low complexity" evidence="1">
    <location>
        <begin position="54"/>
        <end position="66"/>
    </location>
</feature>
<feature type="region of interest" description="Disordered" evidence="1">
    <location>
        <begin position="1"/>
        <end position="138"/>
    </location>
</feature>
<proteinExistence type="predicted"/>
<sequence length="138" mass="14494">MASAPVAPIRQPRGPSANSFGAPAPPSHDGPPAPDSESLLRRANTVSTTRHQPSLSISTNSAASSAFHGSRMRSGPNRFRSGSLSSGTSEGGLVRKGSGREVRTEEVLLETEDDQASNWGKGLSRQSSLPSRRGKFLL</sequence>
<dbReference type="RefSeq" id="XP_066077405.1">
    <property type="nucleotide sequence ID" value="XM_066221308.1"/>
</dbReference>
<reference evidence="2 3" key="1">
    <citation type="submission" date="2024-01" db="EMBL/GenBank/DDBJ databases">
        <title>Comparative genomics of Cryptococcus and Kwoniella reveals pathogenesis evolution and contrasting modes of karyotype evolution via chromosome fusion or intercentromeric recombination.</title>
        <authorList>
            <person name="Coelho M.A."/>
            <person name="David-Palma M."/>
            <person name="Shea T."/>
            <person name="Bowers K."/>
            <person name="McGinley-Smith S."/>
            <person name="Mohammad A.W."/>
            <person name="Gnirke A."/>
            <person name="Yurkov A.M."/>
            <person name="Nowrousian M."/>
            <person name="Sun S."/>
            <person name="Cuomo C.A."/>
            <person name="Heitman J."/>
        </authorList>
    </citation>
    <scope>NUCLEOTIDE SEQUENCE [LARGE SCALE GENOMIC DNA]</scope>
    <source>
        <strain evidence="2 3">CBS 6074</strain>
    </source>
</reference>
<evidence type="ECO:0000256" key="1">
    <source>
        <dbReference type="SAM" id="MobiDB-lite"/>
    </source>
</evidence>
<dbReference type="GeneID" id="91096248"/>
<evidence type="ECO:0000313" key="2">
    <source>
        <dbReference type="EMBL" id="WWC90642.1"/>
    </source>
</evidence>
<dbReference type="EMBL" id="CP144104">
    <property type="protein sequence ID" value="WWC90642.1"/>
    <property type="molecule type" value="Genomic_DNA"/>
</dbReference>
<keyword evidence="3" id="KW-1185">Reference proteome</keyword>
<accession>A0AAX4K156</accession>
<gene>
    <name evidence="2" type="ORF">L201_005578</name>
</gene>
<feature type="compositionally biased region" description="Polar residues" evidence="1">
    <location>
        <begin position="44"/>
        <end position="53"/>
    </location>
</feature>
<evidence type="ECO:0000313" key="3">
    <source>
        <dbReference type="Proteomes" id="UP001355207"/>
    </source>
</evidence>
<feature type="compositionally biased region" description="Low complexity" evidence="1">
    <location>
        <begin position="81"/>
        <end position="92"/>
    </location>
</feature>
<organism evidence="2 3">
    <name type="scientific">Kwoniella dendrophila CBS 6074</name>
    <dbReference type="NCBI Taxonomy" id="1295534"/>
    <lineage>
        <taxon>Eukaryota</taxon>
        <taxon>Fungi</taxon>
        <taxon>Dikarya</taxon>
        <taxon>Basidiomycota</taxon>
        <taxon>Agaricomycotina</taxon>
        <taxon>Tremellomycetes</taxon>
        <taxon>Tremellales</taxon>
        <taxon>Cryptococcaceae</taxon>
        <taxon>Kwoniella</taxon>
    </lineage>
</organism>